<evidence type="ECO:0000313" key="2">
    <source>
        <dbReference type="Proteomes" id="UP001258315"/>
    </source>
</evidence>
<dbReference type="RefSeq" id="WP_311947203.1">
    <property type="nucleotide sequence ID" value="NZ_JAVLVU010000001.1"/>
</dbReference>
<keyword evidence="2" id="KW-1185">Reference proteome</keyword>
<reference evidence="2" key="1">
    <citation type="submission" date="2023-07" db="EMBL/GenBank/DDBJ databases">
        <title>Functional and genomic diversity of the sorghum phyllosphere microbiome.</title>
        <authorList>
            <person name="Shade A."/>
        </authorList>
    </citation>
    <scope>NUCLEOTIDE SEQUENCE [LARGE SCALE GENOMIC DNA]</scope>
    <source>
        <strain evidence="2">SORGH_AS_0422</strain>
    </source>
</reference>
<dbReference type="EMBL" id="JAVLVU010000001">
    <property type="protein sequence ID" value="MDT3401343.1"/>
    <property type="molecule type" value="Genomic_DNA"/>
</dbReference>
<evidence type="ECO:0000313" key="1">
    <source>
        <dbReference type="EMBL" id="MDT3401343.1"/>
    </source>
</evidence>
<gene>
    <name evidence="1" type="ORF">QE417_000415</name>
</gene>
<sequence length="73" mass="8843">MMITYFDFLQMSEPEQFEAVWKGTFLGERREKGLWVQCYSLNSFYADVYYDETANCIQRVVPHLKIEQLMLYQ</sequence>
<dbReference type="Proteomes" id="UP001258315">
    <property type="component" value="Unassembled WGS sequence"/>
</dbReference>
<comment type="caution">
    <text evidence="1">The sequence shown here is derived from an EMBL/GenBank/DDBJ whole genome shotgun (WGS) entry which is preliminary data.</text>
</comment>
<name>A0ABU3GNH5_9SPHI</name>
<protein>
    <submittedName>
        <fullName evidence="1">Uncharacterized protein</fullName>
    </submittedName>
</protein>
<organism evidence="1 2">
    <name type="scientific">Mucilaginibacter terrae</name>
    <dbReference type="NCBI Taxonomy" id="1955052"/>
    <lineage>
        <taxon>Bacteria</taxon>
        <taxon>Pseudomonadati</taxon>
        <taxon>Bacteroidota</taxon>
        <taxon>Sphingobacteriia</taxon>
        <taxon>Sphingobacteriales</taxon>
        <taxon>Sphingobacteriaceae</taxon>
        <taxon>Mucilaginibacter</taxon>
    </lineage>
</organism>
<proteinExistence type="predicted"/>
<accession>A0ABU3GNH5</accession>